<dbReference type="AlphaFoldDB" id="A0AAJ6YSY6"/>
<accession>A0AAJ6YSY6</accession>
<sequence>MNLYLPIIIEDVEITWRTFNQIVDEKEYSINVLLATFKNAKDQRQRGNIMHFTQIVHLLNIQKKQLQKNQIYYETSIQYVFNLVYDQIDVIQQEQKQKEKFLKIAIFIKYQGMKESIESIKIKNLSKVNTQKEENENLHKLTEIILRRYSHKFLERLRKILNNHELIT</sequence>
<keyword evidence="1" id="KW-1185">Reference proteome</keyword>
<dbReference type="GeneID" id="105366797"/>
<protein>
    <submittedName>
        <fullName evidence="2">Uncharacterized protein LOC105366797</fullName>
    </submittedName>
</protein>
<dbReference type="KEGG" id="csol:105366797"/>
<gene>
    <name evidence="2" type="primary">LOC105366797</name>
</gene>
<evidence type="ECO:0000313" key="1">
    <source>
        <dbReference type="Proteomes" id="UP000695007"/>
    </source>
</evidence>
<organism evidence="1 2">
    <name type="scientific">Ceratosolen solmsi marchali</name>
    <dbReference type="NCBI Taxonomy" id="326594"/>
    <lineage>
        <taxon>Eukaryota</taxon>
        <taxon>Metazoa</taxon>
        <taxon>Ecdysozoa</taxon>
        <taxon>Arthropoda</taxon>
        <taxon>Hexapoda</taxon>
        <taxon>Insecta</taxon>
        <taxon>Pterygota</taxon>
        <taxon>Neoptera</taxon>
        <taxon>Endopterygota</taxon>
        <taxon>Hymenoptera</taxon>
        <taxon>Apocrita</taxon>
        <taxon>Proctotrupomorpha</taxon>
        <taxon>Chalcidoidea</taxon>
        <taxon>Agaonidae</taxon>
        <taxon>Agaoninae</taxon>
        <taxon>Ceratosolen</taxon>
    </lineage>
</organism>
<evidence type="ECO:0000313" key="2">
    <source>
        <dbReference type="RefSeq" id="XP_011503658.1"/>
    </source>
</evidence>
<dbReference type="RefSeq" id="XP_011503658.1">
    <property type="nucleotide sequence ID" value="XM_011505356.1"/>
</dbReference>
<dbReference type="Proteomes" id="UP000695007">
    <property type="component" value="Unplaced"/>
</dbReference>
<name>A0AAJ6YSY6_9HYME</name>
<reference evidence="2" key="1">
    <citation type="submission" date="2025-08" db="UniProtKB">
        <authorList>
            <consortium name="RefSeq"/>
        </authorList>
    </citation>
    <scope>IDENTIFICATION</scope>
</reference>
<proteinExistence type="predicted"/>